<protein>
    <submittedName>
        <fullName evidence="1">Uncharacterized protein</fullName>
    </submittedName>
</protein>
<evidence type="ECO:0000313" key="2">
    <source>
        <dbReference type="Proteomes" id="UP000009011"/>
    </source>
</evidence>
<organism evidence="1 2">
    <name type="scientific">Melioribacter roseus (strain DSM 23840 / JCM 17771 / VKM B-2668 / P3M-2)</name>
    <dbReference type="NCBI Taxonomy" id="1191523"/>
    <lineage>
        <taxon>Bacteria</taxon>
        <taxon>Pseudomonadati</taxon>
        <taxon>Ignavibacteriota</taxon>
        <taxon>Ignavibacteria</taxon>
        <taxon>Ignavibacteriales</taxon>
        <taxon>Melioribacteraceae</taxon>
        <taxon>Melioribacter</taxon>
    </lineage>
</organism>
<keyword evidence="2" id="KW-1185">Reference proteome</keyword>
<dbReference type="KEGG" id="mro:MROS_2514"/>
<name>I6ZUQ1_MELRP</name>
<accession>I6ZUQ1</accession>
<dbReference type="Proteomes" id="UP000009011">
    <property type="component" value="Chromosome"/>
</dbReference>
<dbReference type="EMBL" id="CP003557">
    <property type="protein sequence ID" value="AFN75744.1"/>
    <property type="molecule type" value="Genomic_DNA"/>
</dbReference>
<dbReference type="STRING" id="1191523.MROS_2514"/>
<sequence length="316" mass="37419">MYIDSALNYHHNDGANVNNEIIDSINKLVLNYENSKDESLLRNINRLLRLLEYQSWYLKARLGIIDSKHENFEDDQLKKYEKEFSYSNAFSKYHLIIPLLMYLFKNYNNDRGALEISSSFMEELKDFLRPGDYAKTKTGAQRFITNTRFASNELRKFGMLRSDSQYFFHTWKLSPYGVMIAGSLYYDFRTDDLKKFLDYKLSKDTALTNALKLIASAAEDIIERHKFEKILRLIFYEEVIYEVMKLYDDRFIKFVTLIKNFLRSGIKKETAAKNLRDFLNGLNHDQEISKLADSIKLKKDIDYNMYQFYSIINNSG</sequence>
<reference evidence="1 2" key="1">
    <citation type="journal article" date="2013" name="PLoS ONE">
        <title>Genomic analysis of Melioribacter roseus, facultatively anaerobic organotrophic bacterium representing a novel deep lineage within Bacteriodetes/Chlorobi group.</title>
        <authorList>
            <person name="Kadnikov V.V."/>
            <person name="Mardanov A.V."/>
            <person name="Podosokorskaya O.A."/>
            <person name="Gavrilov S.N."/>
            <person name="Kublanov I.V."/>
            <person name="Beletsky A.V."/>
            <person name="Bonch-Osmolovskaya E.A."/>
            <person name="Ravin N.V."/>
        </authorList>
    </citation>
    <scope>NUCLEOTIDE SEQUENCE [LARGE SCALE GENOMIC DNA]</scope>
    <source>
        <strain evidence="2">JCM 17771 / P3M-2</strain>
    </source>
</reference>
<dbReference type="AlphaFoldDB" id="I6ZUQ1"/>
<evidence type="ECO:0000313" key="1">
    <source>
        <dbReference type="EMBL" id="AFN75744.1"/>
    </source>
</evidence>
<dbReference type="HOGENOM" id="CLU_879419_0_0_10"/>
<gene>
    <name evidence="1" type="ordered locus">MROS_2514</name>
</gene>
<proteinExistence type="predicted"/>